<proteinExistence type="inferred from homology"/>
<name>A0A1H1ZHN4_MUCMA</name>
<dbReference type="STRING" id="652787.SAMN05216490_3100"/>
<keyword evidence="2" id="KW-0378">Hydrolase</keyword>
<reference evidence="8 9" key="1">
    <citation type="submission" date="2016-10" db="EMBL/GenBank/DDBJ databases">
        <authorList>
            <person name="de Groot N.N."/>
        </authorList>
    </citation>
    <scope>NUCLEOTIDE SEQUENCE [LARGE SCALE GENOMIC DNA]</scope>
    <source>
        <strain evidence="8 9">MP1X4</strain>
    </source>
</reference>
<protein>
    <submittedName>
        <fullName evidence="8">N-terminal ig-like domain of cellulase</fullName>
    </submittedName>
</protein>
<evidence type="ECO:0000256" key="1">
    <source>
        <dbReference type="ARBA" id="ARBA00007072"/>
    </source>
</evidence>
<dbReference type="OrthoDB" id="9808897at2"/>
<dbReference type="PANTHER" id="PTHR22298">
    <property type="entry name" value="ENDO-1,4-BETA-GLUCANASE"/>
    <property type="match status" value="1"/>
</dbReference>
<dbReference type="Gene3D" id="1.50.10.10">
    <property type="match status" value="1"/>
</dbReference>
<dbReference type="Pfam" id="PF00759">
    <property type="entry name" value="Glyco_hydro_9"/>
    <property type="match status" value="1"/>
</dbReference>
<dbReference type="InterPro" id="IPR004197">
    <property type="entry name" value="Cellulase_Ig-like"/>
</dbReference>
<gene>
    <name evidence="8" type="ORF">SAMN05216490_3100</name>
</gene>
<dbReference type="RefSeq" id="WP_091374681.1">
    <property type="nucleotide sequence ID" value="NZ_LT629740.1"/>
</dbReference>
<dbReference type="SUPFAM" id="SSF81296">
    <property type="entry name" value="E set domains"/>
    <property type="match status" value="1"/>
</dbReference>
<sequence>MKHLYPFLALALLSGFYVERKPLEAEFKDSAAYRWLNKKVYDKRPLDDMEHLDNWRSFTSSGVQVVDARKVITTPDSSSSVATIELSKQFVHEGSQSLLMTTPTRLNGPAPLNGRGWGRSGIRRIFNGEDWTKYNRISIWIYPDLPGFYTTALDAQLYNDGKEKLPAIFGQEGQTSWVLKNHQWNHVVWEISNVARDKVTSFEISYGLSGSYPGEADKIRFYFDQLDLEKVDPDKIEGWDVWKGRISYPHTGYQTGAQKSAIISNIDAKIFRLIDQDSHKVVLSKPVANVSSAIGKFQVMDFSEIRKPGNYVLVAGDVVTKPFRIGDDVYERTVWKALNFFYAERCGIAIPGIHGNEHNDWVCTHGNRKIVTNGGWHDAGDLSQSFEGTEEITAALFSMAEKLHQRDNNPELYDRVLEEAKWGLDWILKNNFGDGYRNTGSLNSRRTNNIIGDDDDPIATAQNSPMANFEASGVEAQAYRVLKDSDPDLAAYALKTAESDWQFALAGMPFVKPSKDIWRGTFDSNNVEDELPSQAILASVNLWKATGDQQYEKLATSLAPVIMNAQQQQRTDWDTPLTGFFYTTTTKERILHYCHRGREQAPAMALTALCNAFPNHHDWIKWYASVTLYAEYLKTIAKYSAPYDMMPASIYTDTEYRHVPESRQPSFRQQVLQGISLGKDHYLRIFPVWMDYRGNFGTILPQAQALASAGQLRGDLAAEGLATHQLEWIIGRNPFAESTMYGEGYDFVPLYSPSSGDMVGGLPVGIQTRGDADAPYWPVQAMWTYKEIWGHPVTNWIWLLSAIEGPAMVQGLADAPIIFEELHTHQRITVSATSGHFKTTIPEGEYKVTSGGRTQTQTFLPGSSYELECRPVEMLNYTVSKQTDANGVVTIRLTAQGNGSHHFSFRTDNLTLDDASKEINLQPGKTAQLIWHGHIGEMNKPWVAVAIPDNKLAERKELKGTAWDKD</sequence>
<evidence type="ECO:0000259" key="6">
    <source>
        <dbReference type="Pfam" id="PF00759"/>
    </source>
</evidence>
<dbReference type="GO" id="GO:0008810">
    <property type="term" value="F:cellulase activity"/>
    <property type="evidence" value="ECO:0007669"/>
    <property type="project" value="InterPro"/>
</dbReference>
<dbReference type="InterPro" id="IPR012341">
    <property type="entry name" value="6hp_glycosidase-like_sf"/>
</dbReference>
<evidence type="ECO:0000259" key="7">
    <source>
        <dbReference type="Pfam" id="PF02927"/>
    </source>
</evidence>
<comment type="similarity">
    <text evidence="1">Belongs to the glycosyl hydrolase 9 (cellulase E) family.</text>
</comment>
<keyword evidence="4" id="KW-0326">Glycosidase</keyword>
<dbReference type="InterPro" id="IPR014756">
    <property type="entry name" value="Ig_E-set"/>
</dbReference>
<feature type="domain" description="Cellulase Ig-like" evidence="7">
    <location>
        <begin position="251"/>
        <end position="318"/>
    </location>
</feature>
<dbReference type="EMBL" id="LT629740">
    <property type="protein sequence ID" value="SDT32706.1"/>
    <property type="molecule type" value="Genomic_DNA"/>
</dbReference>
<keyword evidence="9" id="KW-1185">Reference proteome</keyword>
<keyword evidence="5" id="KW-0624">Polysaccharide degradation</keyword>
<organism evidence="8 9">
    <name type="scientific">Mucilaginibacter mallensis</name>
    <dbReference type="NCBI Taxonomy" id="652787"/>
    <lineage>
        <taxon>Bacteria</taxon>
        <taxon>Pseudomonadati</taxon>
        <taxon>Bacteroidota</taxon>
        <taxon>Sphingobacteriia</taxon>
        <taxon>Sphingobacteriales</taxon>
        <taxon>Sphingobacteriaceae</taxon>
        <taxon>Mucilaginibacter</taxon>
    </lineage>
</organism>
<evidence type="ECO:0000256" key="2">
    <source>
        <dbReference type="ARBA" id="ARBA00022801"/>
    </source>
</evidence>
<evidence type="ECO:0000256" key="5">
    <source>
        <dbReference type="ARBA" id="ARBA00023326"/>
    </source>
</evidence>
<dbReference type="GO" id="GO:0000272">
    <property type="term" value="P:polysaccharide catabolic process"/>
    <property type="evidence" value="ECO:0007669"/>
    <property type="project" value="UniProtKB-KW"/>
</dbReference>
<dbReference type="AlphaFoldDB" id="A0A1H1ZHN4"/>
<accession>A0A1H1ZHN4</accession>
<dbReference type="InterPro" id="IPR008928">
    <property type="entry name" value="6-hairpin_glycosidase_sf"/>
</dbReference>
<evidence type="ECO:0000313" key="9">
    <source>
        <dbReference type="Proteomes" id="UP000199679"/>
    </source>
</evidence>
<evidence type="ECO:0000256" key="3">
    <source>
        <dbReference type="ARBA" id="ARBA00023277"/>
    </source>
</evidence>
<dbReference type="InterPro" id="IPR001701">
    <property type="entry name" value="Glyco_hydro_9"/>
</dbReference>
<dbReference type="Proteomes" id="UP000199679">
    <property type="component" value="Chromosome I"/>
</dbReference>
<dbReference type="SUPFAM" id="SSF48208">
    <property type="entry name" value="Six-hairpin glycosidases"/>
    <property type="match status" value="1"/>
</dbReference>
<evidence type="ECO:0000256" key="4">
    <source>
        <dbReference type="ARBA" id="ARBA00023295"/>
    </source>
</evidence>
<keyword evidence="3" id="KW-0119">Carbohydrate metabolism</keyword>
<dbReference type="Gene3D" id="2.60.40.10">
    <property type="entry name" value="Immunoglobulins"/>
    <property type="match status" value="1"/>
</dbReference>
<feature type="domain" description="Glycoside hydrolase family 9" evidence="6">
    <location>
        <begin position="330"/>
        <end position="746"/>
    </location>
</feature>
<evidence type="ECO:0000313" key="8">
    <source>
        <dbReference type="EMBL" id="SDT32706.1"/>
    </source>
</evidence>
<dbReference type="CDD" id="cd02850">
    <property type="entry name" value="E_set_Cellulase_N"/>
    <property type="match status" value="1"/>
</dbReference>
<dbReference type="InterPro" id="IPR013783">
    <property type="entry name" value="Ig-like_fold"/>
</dbReference>
<dbReference type="Pfam" id="PF02927">
    <property type="entry name" value="CelD_N"/>
    <property type="match status" value="1"/>
</dbReference>